<dbReference type="Proteomes" id="UP000235145">
    <property type="component" value="Unassembled WGS sequence"/>
</dbReference>
<protein>
    <submittedName>
        <fullName evidence="1">Uncharacterized protein</fullName>
    </submittedName>
</protein>
<evidence type="ECO:0000313" key="2">
    <source>
        <dbReference type="Proteomes" id="UP000235145"/>
    </source>
</evidence>
<name>A0A9R1VES8_LACSA</name>
<keyword evidence="2" id="KW-1185">Reference proteome</keyword>
<proteinExistence type="predicted"/>
<reference evidence="1 2" key="1">
    <citation type="journal article" date="2017" name="Nat. Commun.">
        <title>Genome assembly with in vitro proximity ligation data and whole-genome triplication in lettuce.</title>
        <authorList>
            <person name="Reyes-Chin-Wo S."/>
            <person name="Wang Z."/>
            <person name="Yang X."/>
            <person name="Kozik A."/>
            <person name="Arikit S."/>
            <person name="Song C."/>
            <person name="Xia L."/>
            <person name="Froenicke L."/>
            <person name="Lavelle D.O."/>
            <person name="Truco M.J."/>
            <person name="Xia R."/>
            <person name="Zhu S."/>
            <person name="Xu C."/>
            <person name="Xu H."/>
            <person name="Xu X."/>
            <person name="Cox K."/>
            <person name="Korf I."/>
            <person name="Meyers B.C."/>
            <person name="Michelmore R.W."/>
        </authorList>
    </citation>
    <scope>NUCLEOTIDE SEQUENCE [LARGE SCALE GENOMIC DNA]</scope>
    <source>
        <strain evidence="2">cv. Salinas</strain>
        <tissue evidence="1">Seedlings</tissue>
    </source>
</reference>
<comment type="caution">
    <text evidence="1">The sequence shown here is derived from an EMBL/GenBank/DDBJ whole genome shotgun (WGS) entry which is preliminary data.</text>
</comment>
<dbReference type="AlphaFoldDB" id="A0A9R1VES8"/>
<dbReference type="EMBL" id="NBSK02000005">
    <property type="protein sequence ID" value="KAJ0203445.1"/>
    <property type="molecule type" value="Genomic_DNA"/>
</dbReference>
<sequence>MSLSHLMRITYPRLHFSMLQCHLHHRIVGEGAHPIGGTITTKDEVTTTIIDTNILQVNLLLFSSRAELIKASFMFHCPILFLICGLHLVKPNRTRLLLSVLGSMPTAPLHSSTVAPHAYMKSSSPDHPS</sequence>
<gene>
    <name evidence="1" type="ORF">LSAT_V11C500289180</name>
</gene>
<evidence type="ECO:0000313" key="1">
    <source>
        <dbReference type="EMBL" id="KAJ0203445.1"/>
    </source>
</evidence>
<accession>A0A9R1VES8</accession>
<organism evidence="1 2">
    <name type="scientific">Lactuca sativa</name>
    <name type="common">Garden lettuce</name>
    <dbReference type="NCBI Taxonomy" id="4236"/>
    <lineage>
        <taxon>Eukaryota</taxon>
        <taxon>Viridiplantae</taxon>
        <taxon>Streptophyta</taxon>
        <taxon>Embryophyta</taxon>
        <taxon>Tracheophyta</taxon>
        <taxon>Spermatophyta</taxon>
        <taxon>Magnoliopsida</taxon>
        <taxon>eudicotyledons</taxon>
        <taxon>Gunneridae</taxon>
        <taxon>Pentapetalae</taxon>
        <taxon>asterids</taxon>
        <taxon>campanulids</taxon>
        <taxon>Asterales</taxon>
        <taxon>Asteraceae</taxon>
        <taxon>Cichorioideae</taxon>
        <taxon>Cichorieae</taxon>
        <taxon>Lactucinae</taxon>
        <taxon>Lactuca</taxon>
    </lineage>
</organism>